<comment type="caution">
    <text evidence="2">The sequence shown here is derived from an EMBL/GenBank/DDBJ whole genome shotgun (WGS) entry which is preliminary data.</text>
</comment>
<dbReference type="PANTHER" id="PTHR30005:SF0">
    <property type="entry name" value="RETROGRADE REGULATION PROTEIN 2"/>
    <property type="match status" value="1"/>
</dbReference>
<evidence type="ECO:0000259" key="1">
    <source>
        <dbReference type="Pfam" id="PF02541"/>
    </source>
</evidence>
<dbReference type="EMBL" id="JBBYHS010000001">
    <property type="protein sequence ID" value="MEL1252235.1"/>
    <property type="molecule type" value="Genomic_DNA"/>
</dbReference>
<dbReference type="InterPro" id="IPR050273">
    <property type="entry name" value="GppA/Ppx_hydrolase"/>
</dbReference>
<accession>A0ABU9IJ70</accession>
<dbReference type="Gene3D" id="3.30.420.150">
    <property type="entry name" value="Exopolyphosphatase. Domain 2"/>
    <property type="match status" value="1"/>
</dbReference>
<feature type="domain" description="Ppx/GppA phosphatase N-terminal" evidence="1">
    <location>
        <begin position="44"/>
        <end position="226"/>
    </location>
</feature>
<evidence type="ECO:0000313" key="3">
    <source>
        <dbReference type="Proteomes" id="UP001485226"/>
    </source>
</evidence>
<keyword evidence="3" id="KW-1185">Reference proteome</keyword>
<sequence>MKKYIALNVIIIFIFFNSPGLISQELYGGIEIGSKGVKMSVINVQNIKKGKYEVVDFWTENVAIAKGIAIDGKLAANDIDNAFNVVVKNYTKLLKEYKIEEKNAFIVVSSGVGMAKNIDTLLQKLHVFTNVNVAIVSSETEAKLLLKGCIPPKEYSDSLILDIGGGNTKGGYVEEFNNDNDILMFYPITLDLGTITFTEEINKKAKTDSFSEFNELLSKALPELNEKMNRLYQQSPQLLKKENVYMSGGAVWAFYTLYKGNGAIANFNPFEIKDVEAYNTMIKSDYAKFEALASQNKDVEKVLKTYSQKHLVAANTLLLSLLEKMPDIKSKKIYFSKQGQMAWLLSYIADSAKRAKNIQ</sequence>
<gene>
    <name evidence="2" type="ORF">AAEO57_00500</name>
</gene>
<evidence type="ECO:0000313" key="2">
    <source>
        <dbReference type="EMBL" id="MEL1252235.1"/>
    </source>
</evidence>
<dbReference type="Proteomes" id="UP001485226">
    <property type="component" value="Unassembled WGS sequence"/>
</dbReference>
<proteinExistence type="predicted"/>
<dbReference type="RefSeq" id="WP_341688390.1">
    <property type="nucleotide sequence ID" value="NZ_JBBYHS010000001.1"/>
</dbReference>
<name>A0ABU9IJ70_9FLAO</name>
<organism evidence="2 3">
    <name type="scientific">Flavobacterium calami</name>
    <dbReference type="NCBI Taxonomy" id="3139144"/>
    <lineage>
        <taxon>Bacteria</taxon>
        <taxon>Pseudomonadati</taxon>
        <taxon>Bacteroidota</taxon>
        <taxon>Flavobacteriia</taxon>
        <taxon>Flavobacteriales</taxon>
        <taxon>Flavobacteriaceae</taxon>
        <taxon>Flavobacterium</taxon>
    </lineage>
</organism>
<dbReference type="InterPro" id="IPR003695">
    <property type="entry name" value="Ppx_GppA_N"/>
</dbReference>
<protein>
    <submittedName>
        <fullName evidence="2">Exopolyphosphatase</fullName>
    </submittedName>
</protein>
<dbReference type="InterPro" id="IPR043129">
    <property type="entry name" value="ATPase_NBD"/>
</dbReference>
<dbReference type="PANTHER" id="PTHR30005">
    <property type="entry name" value="EXOPOLYPHOSPHATASE"/>
    <property type="match status" value="1"/>
</dbReference>
<reference evidence="2 3" key="1">
    <citation type="submission" date="2024-04" db="EMBL/GenBank/DDBJ databases">
        <title>Flavobacterium sp. DGU38 16S ribosomal RNA gene Genome sequencing and assembly.</title>
        <authorList>
            <person name="Park S."/>
        </authorList>
    </citation>
    <scope>NUCLEOTIDE SEQUENCE [LARGE SCALE GENOMIC DNA]</scope>
    <source>
        <strain evidence="2 3">DGU38</strain>
    </source>
</reference>
<dbReference type="Pfam" id="PF02541">
    <property type="entry name" value="Ppx-GppA"/>
    <property type="match status" value="1"/>
</dbReference>
<dbReference type="Gene3D" id="3.30.420.40">
    <property type="match status" value="1"/>
</dbReference>
<dbReference type="SUPFAM" id="SSF53067">
    <property type="entry name" value="Actin-like ATPase domain"/>
    <property type="match status" value="2"/>
</dbReference>